<keyword evidence="3" id="KW-1185">Reference proteome</keyword>
<evidence type="ECO:0000313" key="3">
    <source>
        <dbReference type="Proteomes" id="UP000230423"/>
    </source>
</evidence>
<name>A0A2G9TH84_TELCI</name>
<dbReference type="Pfam" id="PF00650">
    <property type="entry name" value="CRAL_TRIO"/>
    <property type="match status" value="1"/>
</dbReference>
<organism evidence="2 3">
    <name type="scientific">Teladorsagia circumcincta</name>
    <name type="common">Brown stomach worm</name>
    <name type="synonym">Ostertagia circumcincta</name>
    <dbReference type="NCBI Taxonomy" id="45464"/>
    <lineage>
        <taxon>Eukaryota</taxon>
        <taxon>Metazoa</taxon>
        <taxon>Ecdysozoa</taxon>
        <taxon>Nematoda</taxon>
        <taxon>Chromadorea</taxon>
        <taxon>Rhabditida</taxon>
        <taxon>Rhabditina</taxon>
        <taxon>Rhabditomorpha</taxon>
        <taxon>Strongyloidea</taxon>
        <taxon>Trichostrongylidae</taxon>
        <taxon>Teladorsagia</taxon>
    </lineage>
</organism>
<protein>
    <recommendedName>
        <fullName evidence="1">CRAL-TRIO domain-containing protein</fullName>
    </recommendedName>
</protein>
<dbReference type="PANTHER" id="PTHR47159">
    <property type="entry name" value="PROTEIN CBG07705-RELATED"/>
    <property type="match status" value="1"/>
</dbReference>
<dbReference type="Gene3D" id="3.40.525.10">
    <property type="entry name" value="CRAL-TRIO lipid binding domain"/>
    <property type="match status" value="1"/>
</dbReference>
<dbReference type="InterPro" id="IPR001251">
    <property type="entry name" value="CRAL-TRIO_dom"/>
</dbReference>
<dbReference type="SUPFAM" id="SSF52087">
    <property type="entry name" value="CRAL/TRIO domain"/>
    <property type="match status" value="1"/>
</dbReference>
<dbReference type="OrthoDB" id="3881at2759"/>
<dbReference type="Proteomes" id="UP000230423">
    <property type="component" value="Unassembled WGS sequence"/>
</dbReference>
<accession>A0A2G9TH84</accession>
<proteinExistence type="predicted"/>
<dbReference type="PANTHER" id="PTHR47159:SF6">
    <property type="entry name" value="CRAL-TRIO DOMAIN-CONTAINING PROTEIN"/>
    <property type="match status" value="1"/>
</dbReference>
<evidence type="ECO:0000313" key="2">
    <source>
        <dbReference type="EMBL" id="PIO56892.1"/>
    </source>
</evidence>
<sequence>MTGYEINPFTMVFVSSGTLAYYSQLFHYENYPELVNPVDIVNIARWIHVPYKIAKTMMPAGFSDKFRLHDSNFLKALTEEIDLNHIPTTLGGCHEGITCIGAERCLLLNTGHPRILISYMI</sequence>
<dbReference type="AlphaFoldDB" id="A0A2G9TH84"/>
<dbReference type="InterPro" id="IPR036865">
    <property type="entry name" value="CRAL-TRIO_dom_sf"/>
</dbReference>
<dbReference type="InterPro" id="IPR053302">
    <property type="entry name" value="CRAL-TRIO_domain"/>
</dbReference>
<evidence type="ECO:0000259" key="1">
    <source>
        <dbReference type="PROSITE" id="PS50191"/>
    </source>
</evidence>
<reference evidence="2 3" key="1">
    <citation type="submission" date="2015-09" db="EMBL/GenBank/DDBJ databases">
        <title>Draft genome of the parasitic nematode Teladorsagia circumcincta isolate WARC Sus (inbred).</title>
        <authorList>
            <person name="Mitreva M."/>
        </authorList>
    </citation>
    <scope>NUCLEOTIDE SEQUENCE [LARGE SCALE GENOMIC DNA]</scope>
    <source>
        <strain evidence="2 3">S</strain>
    </source>
</reference>
<gene>
    <name evidence="2" type="ORF">TELCIR_21707</name>
</gene>
<dbReference type="EMBL" id="KZ372102">
    <property type="protein sequence ID" value="PIO56892.1"/>
    <property type="molecule type" value="Genomic_DNA"/>
</dbReference>
<dbReference type="PROSITE" id="PS50191">
    <property type="entry name" value="CRAL_TRIO"/>
    <property type="match status" value="1"/>
</dbReference>
<feature type="domain" description="CRAL-TRIO" evidence="1">
    <location>
        <begin position="1"/>
        <end position="98"/>
    </location>
</feature>